<evidence type="ECO:0000313" key="1">
    <source>
        <dbReference type="EMBL" id="CAH8244426.1"/>
    </source>
</evidence>
<dbReference type="EMBL" id="CALYLO010000001">
    <property type="protein sequence ID" value="CAH8244426.1"/>
    <property type="molecule type" value="Genomic_DNA"/>
</dbReference>
<protein>
    <submittedName>
        <fullName evidence="1">Uncharacterized protein</fullName>
    </submittedName>
</protein>
<evidence type="ECO:0000313" key="2">
    <source>
        <dbReference type="Proteomes" id="UP001154322"/>
    </source>
</evidence>
<organism evidence="1 2">
    <name type="scientific">Paenibacillus melissococcoides</name>
    <dbReference type="NCBI Taxonomy" id="2912268"/>
    <lineage>
        <taxon>Bacteria</taxon>
        <taxon>Bacillati</taxon>
        <taxon>Bacillota</taxon>
        <taxon>Bacilli</taxon>
        <taxon>Bacillales</taxon>
        <taxon>Paenibacillaceae</taxon>
        <taxon>Paenibacillus</taxon>
    </lineage>
</organism>
<gene>
    <name evidence="1" type="ORF">WJ0W_001661</name>
</gene>
<keyword evidence="2" id="KW-1185">Reference proteome</keyword>
<dbReference type="RefSeq" id="WP_213431042.1">
    <property type="nucleotide sequence ID" value="NZ_AP031286.1"/>
</dbReference>
<reference evidence="1" key="1">
    <citation type="submission" date="2022-06" db="EMBL/GenBank/DDBJ databases">
        <authorList>
            <person name="Dietemann V."/>
            <person name="Ory F."/>
            <person name="Dainat B."/>
            <person name="Oberhansli S."/>
        </authorList>
    </citation>
    <scope>NUCLEOTIDE SEQUENCE</scope>
    <source>
        <strain evidence="1">Ena-SAMPLE-TAB-26-04-2022-14:26:32:270-5432</strain>
    </source>
</reference>
<proteinExistence type="predicted"/>
<name>A0ABN8U031_9BACL</name>
<accession>A0ABN8U031</accession>
<comment type="caution">
    <text evidence="1">The sequence shown here is derived from an EMBL/GenBank/DDBJ whole genome shotgun (WGS) entry which is preliminary data.</text>
</comment>
<sequence>MNRIYAMLKDHYAIDGAEVIPQQGGWSALAYKVGTARHDRPQPVQYDCRGARLTKVYISINHARNENKIMTDKTPL</sequence>
<dbReference type="Proteomes" id="UP001154322">
    <property type="component" value="Unassembled WGS sequence"/>
</dbReference>